<reference evidence="1 2" key="1">
    <citation type="submission" date="2020-08" db="EMBL/GenBank/DDBJ databases">
        <title>Genomic Encyclopedia of Type Strains, Phase III (KMG-III): the genomes of soil and plant-associated and newly described type strains.</title>
        <authorList>
            <person name="Whitman W."/>
        </authorList>
    </citation>
    <scope>NUCLEOTIDE SEQUENCE [LARGE SCALE GENOMIC DNA]</scope>
    <source>
        <strain evidence="1 2">CECT 8234</strain>
    </source>
</reference>
<evidence type="ECO:0000313" key="2">
    <source>
        <dbReference type="Proteomes" id="UP000518605"/>
    </source>
</evidence>
<proteinExistence type="predicted"/>
<name>A0A7W5CDI3_9BACL</name>
<dbReference type="RefSeq" id="WP_183570622.1">
    <property type="nucleotide sequence ID" value="NZ_CBCSLB010000052.1"/>
</dbReference>
<dbReference type="EMBL" id="JACHXW010000027">
    <property type="protein sequence ID" value="MBB3155717.1"/>
    <property type="molecule type" value="Genomic_DNA"/>
</dbReference>
<accession>A0A7W5CDI3</accession>
<sequence>MVYFKKWMKWAVQCNAFALHDAMHDIALHCTDCIALQCTALQLHCTTLHCFCIARQCIALPCTMLHTALHILRKVRANQKPPLIPTSLVGINGALGYVIM</sequence>
<gene>
    <name evidence="1" type="ORF">FHS16_005825</name>
</gene>
<comment type="caution">
    <text evidence="1">The sequence shown here is derived from an EMBL/GenBank/DDBJ whole genome shotgun (WGS) entry which is preliminary data.</text>
</comment>
<evidence type="ECO:0000313" key="1">
    <source>
        <dbReference type="EMBL" id="MBB3155717.1"/>
    </source>
</evidence>
<organism evidence="1 2">
    <name type="scientific">Paenibacillus endophyticus</name>
    <dbReference type="NCBI Taxonomy" id="1294268"/>
    <lineage>
        <taxon>Bacteria</taxon>
        <taxon>Bacillati</taxon>
        <taxon>Bacillota</taxon>
        <taxon>Bacilli</taxon>
        <taxon>Bacillales</taxon>
        <taxon>Paenibacillaceae</taxon>
        <taxon>Paenibacillus</taxon>
    </lineage>
</organism>
<protein>
    <submittedName>
        <fullName evidence="1">Uncharacterized protein</fullName>
    </submittedName>
</protein>
<dbReference type="Proteomes" id="UP000518605">
    <property type="component" value="Unassembled WGS sequence"/>
</dbReference>
<dbReference type="AlphaFoldDB" id="A0A7W5CDI3"/>
<keyword evidence="2" id="KW-1185">Reference proteome</keyword>